<reference evidence="1" key="1">
    <citation type="submission" date="2020-06" db="EMBL/GenBank/DDBJ databases">
        <title>Draft genome of Bugula neritina, a colonial animal packing powerful symbionts and potential medicines.</title>
        <authorList>
            <person name="Rayko M."/>
        </authorList>
    </citation>
    <scope>NUCLEOTIDE SEQUENCE [LARGE SCALE GENOMIC DNA]</scope>
    <source>
        <strain evidence="1">Kwan_BN1</strain>
    </source>
</reference>
<dbReference type="Proteomes" id="UP000593567">
    <property type="component" value="Unassembled WGS sequence"/>
</dbReference>
<keyword evidence="2" id="KW-1185">Reference proteome</keyword>
<accession>A0A7J7KM50</accession>
<gene>
    <name evidence="1" type="ORF">EB796_002470</name>
</gene>
<evidence type="ECO:0000313" key="2">
    <source>
        <dbReference type="Proteomes" id="UP000593567"/>
    </source>
</evidence>
<sequence>MLSLKAETHRTQSVNTSIFNHVTVSSAFLKLRIRNSLPNQRSWARITLLYRYCLFAQLEVVTTLRLVSTELISITTAESLLNF</sequence>
<name>A0A7J7KM50_BUGNE</name>
<protein>
    <submittedName>
        <fullName evidence="1">Uncharacterized protein</fullName>
    </submittedName>
</protein>
<organism evidence="1 2">
    <name type="scientific">Bugula neritina</name>
    <name type="common">Brown bryozoan</name>
    <name type="synonym">Sertularia neritina</name>
    <dbReference type="NCBI Taxonomy" id="10212"/>
    <lineage>
        <taxon>Eukaryota</taxon>
        <taxon>Metazoa</taxon>
        <taxon>Spiralia</taxon>
        <taxon>Lophotrochozoa</taxon>
        <taxon>Bryozoa</taxon>
        <taxon>Gymnolaemata</taxon>
        <taxon>Cheilostomatida</taxon>
        <taxon>Flustrina</taxon>
        <taxon>Buguloidea</taxon>
        <taxon>Bugulidae</taxon>
        <taxon>Bugula</taxon>
    </lineage>
</organism>
<dbReference type="EMBL" id="VXIV02000290">
    <property type="protein sequence ID" value="KAF6039227.1"/>
    <property type="molecule type" value="Genomic_DNA"/>
</dbReference>
<comment type="caution">
    <text evidence="1">The sequence shown here is derived from an EMBL/GenBank/DDBJ whole genome shotgun (WGS) entry which is preliminary data.</text>
</comment>
<evidence type="ECO:0000313" key="1">
    <source>
        <dbReference type="EMBL" id="KAF6039227.1"/>
    </source>
</evidence>
<proteinExistence type="predicted"/>
<dbReference type="AlphaFoldDB" id="A0A7J7KM50"/>